<dbReference type="InterPro" id="IPR009097">
    <property type="entry name" value="Cyclic_Pdiesterase"/>
</dbReference>
<comment type="caution">
    <text evidence="1">The sequence shown here is derived from an EMBL/GenBank/DDBJ whole genome shotgun (WGS) entry which is preliminary data.</text>
</comment>
<keyword evidence="1" id="KW-0436">Ligase</keyword>
<dbReference type="Gene3D" id="3.90.1140.10">
    <property type="entry name" value="Cyclic phosphodiesterase"/>
    <property type="match status" value="1"/>
</dbReference>
<dbReference type="Proteomes" id="UP000621266">
    <property type="component" value="Unassembled WGS sequence"/>
</dbReference>
<dbReference type="SUPFAM" id="SSF55144">
    <property type="entry name" value="LigT-like"/>
    <property type="match status" value="1"/>
</dbReference>
<evidence type="ECO:0000313" key="2">
    <source>
        <dbReference type="Proteomes" id="UP000621266"/>
    </source>
</evidence>
<proteinExistence type="predicted"/>
<name>A0ABQ7FAZ0_9ACTN</name>
<sequence>MKDHWWWRPGWDVGRRFYTWHLTFDGQTDVHRAAAAYREGLAELPDLTLIPNRWLHLTMQGIGFVNEVDENTIQDIASAAATRLAQVPPAEVELGPAVIHPEAILLPARPEKPIHAVRNAIRAAIGDVLDDVPERAEGFTPHVSVAYNAADRQTEPVAQALAQLDIPPAKAHITSAELIMLHRDNRMYEWTPHTQVPLG</sequence>
<organism evidence="1 2">
    <name type="scientific">Streptomyces lycii</name>
    <dbReference type="NCBI Taxonomy" id="2654337"/>
    <lineage>
        <taxon>Bacteria</taxon>
        <taxon>Bacillati</taxon>
        <taxon>Actinomycetota</taxon>
        <taxon>Actinomycetes</taxon>
        <taxon>Kitasatosporales</taxon>
        <taxon>Streptomycetaceae</taxon>
        <taxon>Streptomyces</taxon>
    </lineage>
</organism>
<dbReference type="EMBL" id="WHPN01000411">
    <property type="protein sequence ID" value="KAF4405603.1"/>
    <property type="molecule type" value="Genomic_DNA"/>
</dbReference>
<gene>
    <name evidence="1" type="ORF">GCU69_29465</name>
</gene>
<keyword evidence="2" id="KW-1185">Reference proteome</keyword>
<dbReference type="GO" id="GO:0016874">
    <property type="term" value="F:ligase activity"/>
    <property type="evidence" value="ECO:0007669"/>
    <property type="project" value="UniProtKB-KW"/>
</dbReference>
<evidence type="ECO:0000313" key="1">
    <source>
        <dbReference type="EMBL" id="KAF4405603.1"/>
    </source>
</evidence>
<reference evidence="1 2" key="1">
    <citation type="submission" date="2019-10" db="EMBL/GenBank/DDBJ databases">
        <title>Streptomyces tenebrisbrunneis sp.nov., an endogenous actinomycete isolated from of Lycium ruthenicum.</title>
        <authorList>
            <person name="Ma L."/>
        </authorList>
    </citation>
    <scope>NUCLEOTIDE SEQUENCE [LARGE SCALE GENOMIC DNA]</scope>
    <source>
        <strain evidence="1 2">TRM 66187</strain>
    </source>
</reference>
<protein>
    <submittedName>
        <fullName evidence="1">2'-5' RNA ligase family protein</fullName>
    </submittedName>
</protein>
<dbReference type="Pfam" id="PF13563">
    <property type="entry name" value="2_5_RNA_ligase2"/>
    <property type="match status" value="1"/>
</dbReference>
<accession>A0ABQ7FAZ0</accession>